<evidence type="ECO:0000256" key="1">
    <source>
        <dbReference type="ARBA" id="ARBA00022729"/>
    </source>
</evidence>
<dbReference type="SUPFAM" id="SSF49785">
    <property type="entry name" value="Galactose-binding domain-like"/>
    <property type="match status" value="1"/>
</dbReference>
<dbReference type="InterPro" id="IPR006584">
    <property type="entry name" value="Cellulose-bd_IV"/>
</dbReference>
<dbReference type="GO" id="GO:0030246">
    <property type="term" value="F:carbohydrate binding"/>
    <property type="evidence" value="ECO:0007669"/>
    <property type="project" value="InterPro"/>
</dbReference>
<dbReference type="InterPro" id="IPR032178">
    <property type="entry name" value="DUF5010"/>
</dbReference>
<keyword evidence="4" id="KW-1185">Reference proteome</keyword>
<feature type="domain" description="CBM6" evidence="2">
    <location>
        <begin position="380"/>
        <end position="517"/>
    </location>
</feature>
<sequence>MKKLILSGQLALAVLLAGCLKTQENKLPSSDENNNNLPNARSAGPNQYLGVTCGFQYSSQLGGPVRQPTRQNISLYNPDPNNPNATWDEWVAQLAQAGVDFVCPNLTGSQPNTNGSPTKITPMINAINARGLTNQLKLAAFDDNAASWVAQWNMANGRGYGYAQKFDMADTSNWKYIYDYNYKVFFQTVPDANRFKINGRPIIIIWTGNTNTFLTNVNGNASRALTYVRQKCQADFGFNPYIILSQDFFTNDPTCNNPGIADDKESWFTPPNKSFSLTSFNGTSIGVAVPQFQHPGVNTYINPNHGQTFDNGLTGTVESGALLTLCEGFTDYEEEAAMWRARNIDANNNSLTYDQTGYDYPNQRINILRKHSHDPFPATFRLEAEGCDYFGGAAGGNGKTNFYRNGNIAIAATSDNNGAFQIGWIQNNEWLEWQEVPVAAGSPHLQIRVANPNNNMQAHLEIDGVAGPAITLPNTGSWSVWTTFDLGSIGSFATNSYHKIRIVFNTGNVNVNWIQLVPGS</sequence>
<reference evidence="4" key="1">
    <citation type="submission" date="2016-04" db="EMBL/GenBank/DDBJ databases">
        <authorList>
            <person name="Chen L."/>
            <person name="Zhuang W."/>
            <person name="Wang G."/>
        </authorList>
    </citation>
    <scope>NUCLEOTIDE SEQUENCE [LARGE SCALE GENOMIC DNA]</scope>
    <source>
        <strain evidence="4">17621</strain>
    </source>
</reference>
<protein>
    <recommendedName>
        <fullName evidence="2">CBM6 domain-containing protein</fullName>
    </recommendedName>
</protein>
<dbReference type="Pfam" id="PF18099">
    <property type="entry name" value="CBM_35_2"/>
    <property type="match status" value="1"/>
</dbReference>
<dbReference type="STRING" id="354355.SAMN05660816_04488"/>
<dbReference type="PROSITE" id="PS51257">
    <property type="entry name" value="PROKAR_LIPOPROTEIN"/>
    <property type="match status" value="1"/>
</dbReference>
<dbReference type="InterPro" id="IPR041342">
    <property type="entry name" value="CBM35"/>
</dbReference>
<dbReference type="Gene3D" id="2.60.120.260">
    <property type="entry name" value="Galactose-binding domain-like"/>
    <property type="match status" value="1"/>
</dbReference>
<dbReference type="Proteomes" id="UP000192610">
    <property type="component" value="Unassembled WGS sequence"/>
</dbReference>
<organism evidence="3 4">
    <name type="scientific">Niastella yeongjuensis</name>
    <dbReference type="NCBI Taxonomy" id="354355"/>
    <lineage>
        <taxon>Bacteria</taxon>
        <taxon>Pseudomonadati</taxon>
        <taxon>Bacteroidota</taxon>
        <taxon>Chitinophagia</taxon>
        <taxon>Chitinophagales</taxon>
        <taxon>Chitinophagaceae</taxon>
        <taxon>Niastella</taxon>
    </lineage>
</organism>
<dbReference type="AlphaFoldDB" id="A0A1V9F4Y9"/>
<dbReference type="EMBL" id="LVXG01000006">
    <property type="protein sequence ID" value="OQP53428.1"/>
    <property type="molecule type" value="Genomic_DNA"/>
</dbReference>
<dbReference type="SMART" id="SM00606">
    <property type="entry name" value="CBD_IV"/>
    <property type="match status" value="1"/>
</dbReference>
<dbReference type="InterPro" id="IPR005084">
    <property type="entry name" value="CBM6"/>
</dbReference>
<comment type="caution">
    <text evidence="3">The sequence shown here is derived from an EMBL/GenBank/DDBJ whole genome shotgun (WGS) entry which is preliminary data.</text>
</comment>
<dbReference type="CDD" id="cd04080">
    <property type="entry name" value="CBM6_cellulase-like"/>
    <property type="match status" value="1"/>
</dbReference>
<dbReference type="InterPro" id="IPR008979">
    <property type="entry name" value="Galactose-bd-like_sf"/>
</dbReference>
<accession>A0A1V9F4Y9</accession>
<dbReference type="OrthoDB" id="3311294at2"/>
<evidence type="ECO:0000259" key="2">
    <source>
        <dbReference type="PROSITE" id="PS51175"/>
    </source>
</evidence>
<dbReference type="Pfam" id="PF16402">
    <property type="entry name" value="DUF5010"/>
    <property type="match status" value="1"/>
</dbReference>
<dbReference type="RefSeq" id="WP_081197772.1">
    <property type="nucleotide sequence ID" value="NZ_FOCZ01000008.1"/>
</dbReference>
<evidence type="ECO:0000313" key="3">
    <source>
        <dbReference type="EMBL" id="OQP53428.1"/>
    </source>
</evidence>
<evidence type="ECO:0000313" key="4">
    <source>
        <dbReference type="Proteomes" id="UP000192610"/>
    </source>
</evidence>
<name>A0A1V9F4Y9_9BACT</name>
<dbReference type="PROSITE" id="PS51175">
    <property type="entry name" value="CBM6"/>
    <property type="match status" value="1"/>
</dbReference>
<gene>
    <name evidence="3" type="ORF">A4H97_23565</name>
</gene>
<keyword evidence="1" id="KW-0732">Signal</keyword>
<proteinExistence type="predicted"/>